<gene>
    <name evidence="3" type="ORF">ABNG02_01055</name>
    <name evidence="2" type="ORF">GCM10008994_03750</name>
</gene>
<reference evidence="3 5" key="3">
    <citation type="submission" date="2024-06" db="EMBL/GenBank/DDBJ databases">
        <title>Halorubrum miltondacostae sp. nov., a potential PHA producer isolated from an inland solar saltern in Rio Maior, Portugal.</title>
        <authorList>
            <person name="Albuquerque L."/>
            <person name="Viver T."/>
            <person name="Barroso C."/>
            <person name="Claudino R."/>
            <person name="Galvan M."/>
            <person name="Simoes G."/>
            <person name="Lobo Da Cunha A."/>
            <person name="Egas C."/>
        </authorList>
    </citation>
    <scope>NUCLEOTIDE SEQUENCE [LARGE SCALE GENOMIC DNA]</scope>
    <source>
        <strain evidence="3 5">DSM 18646</strain>
    </source>
</reference>
<dbReference type="EMBL" id="JBEDNW010000001">
    <property type="protein sequence ID" value="MEZ3165911.1"/>
    <property type="molecule type" value="Genomic_DNA"/>
</dbReference>
<comment type="caution">
    <text evidence="2">The sequence shown here is derived from an EMBL/GenBank/DDBJ whole genome shotgun (WGS) entry which is preliminary data.</text>
</comment>
<dbReference type="Pfam" id="PF26071">
    <property type="entry name" value="DUF8028"/>
    <property type="match status" value="1"/>
</dbReference>
<proteinExistence type="predicted"/>
<feature type="transmembrane region" description="Helical" evidence="1">
    <location>
        <begin position="60"/>
        <end position="77"/>
    </location>
</feature>
<feature type="transmembrane region" description="Helical" evidence="1">
    <location>
        <begin position="35"/>
        <end position="54"/>
    </location>
</feature>
<dbReference type="InterPro" id="IPR058341">
    <property type="entry name" value="DUF8028"/>
</dbReference>
<reference evidence="2" key="1">
    <citation type="journal article" date="2014" name="Int. J. Syst. Evol. Microbiol.">
        <title>Complete genome sequence of Corynebacterium casei LMG S-19264T (=DSM 44701T), isolated from a smear-ripened cheese.</title>
        <authorList>
            <consortium name="US DOE Joint Genome Institute (JGI-PGF)"/>
            <person name="Walter F."/>
            <person name="Albersmeier A."/>
            <person name="Kalinowski J."/>
            <person name="Ruckert C."/>
        </authorList>
    </citation>
    <scope>NUCLEOTIDE SEQUENCE</scope>
    <source>
        <strain evidence="2">JCM 14265</strain>
    </source>
</reference>
<keyword evidence="1" id="KW-0812">Transmembrane</keyword>
<dbReference type="AlphaFoldDB" id="A0AAV3SMU2"/>
<keyword evidence="5" id="KW-1185">Reference proteome</keyword>
<name>A0AAV3SMU2_9EURY</name>
<evidence type="ECO:0000313" key="4">
    <source>
        <dbReference type="Proteomes" id="UP001501425"/>
    </source>
</evidence>
<protein>
    <submittedName>
        <fullName evidence="2">Uncharacterized protein</fullName>
    </submittedName>
</protein>
<evidence type="ECO:0000313" key="2">
    <source>
        <dbReference type="EMBL" id="GAA0532285.1"/>
    </source>
</evidence>
<reference evidence="2" key="2">
    <citation type="submission" date="2023-12" db="EMBL/GenBank/DDBJ databases">
        <authorList>
            <person name="Sun Q."/>
            <person name="Inoue M."/>
        </authorList>
    </citation>
    <scope>NUCLEOTIDE SEQUENCE</scope>
    <source>
        <strain evidence="2">JCM 14265</strain>
    </source>
</reference>
<dbReference type="RefSeq" id="WP_343776142.1">
    <property type="nucleotide sequence ID" value="NZ_BAAADQ010000001.1"/>
</dbReference>
<keyword evidence="1" id="KW-1133">Transmembrane helix</keyword>
<dbReference type="EMBL" id="BAAADQ010000001">
    <property type="protein sequence ID" value="GAA0532285.1"/>
    <property type="molecule type" value="Genomic_DNA"/>
</dbReference>
<dbReference type="Proteomes" id="UP001567571">
    <property type="component" value="Unassembled WGS sequence"/>
</dbReference>
<dbReference type="Proteomes" id="UP001501425">
    <property type="component" value="Unassembled WGS sequence"/>
</dbReference>
<evidence type="ECO:0000313" key="5">
    <source>
        <dbReference type="Proteomes" id="UP001567571"/>
    </source>
</evidence>
<evidence type="ECO:0000313" key="3">
    <source>
        <dbReference type="EMBL" id="MEZ3165911.1"/>
    </source>
</evidence>
<keyword evidence="1" id="KW-0472">Membrane</keyword>
<accession>A0AAV3SMU2</accession>
<organism evidence="2 4">
    <name type="scientific">Halorubrum ejinorense</name>
    <dbReference type="NCBI Taxonomy" id="425309"/>
    <lineage>
        <taxon>Archaea</taxon>
        <taxon>Methanobacteriati</taxon>
        <taxon>Methanobacteriota</taxon>
        <taxon>Stenosarchaea group</taxon>
        <taxon>Halobacteria</taxon>
        <taxon>Halobacteriales</taxon>
        <taxon>Haloferacaceae</taxon>
        <taxon>Halorubrum</taxon>
    </lineage>
</organism>
<evidence type="ECO:0000256" key="1">
    <source>
        <dbReference type="SAM" id="Phobius"/>
    </source>
</evidence>
<sequence length="87" mass="8652">MSSSTSSTRLPTPARHGTAIAAACGRRAAAGVRAVAFWAAVALPLAYVPAAYGVAPFEAAGSPLVLVAVHVACFLLGHGHAAPENSD</sequence>